<comment type="similarity">
    <text evidence="1">Belongs to the methyltransferase superfamily.</text>
</comment>
<reference evidence="5" key="1">
    <citation type="submission" date="2012-02" db="EMBL/GenBank/DDBJ databases">
        <title>The complete genome of Solitalea canadensis DSM 3403.</title>
        <authorList>
            <consortium name="US DOE Joint Genome Institute (JGI-PGF)"/>
            <person name="Lucas S."/>
            <person name="Copeland A."/>
            <person name="Lapidus A."/>
            <person name="Glavina del Rio T."/>
            <person name="Dalin E."/>
            <person name="Tice H."/>
            <person name="Bruce D."/>
            <person name="Goodwin L."/>
            <person name="Pitluck S."/>
            <person name="Peters L."/>
            <person name="Ovchinnikova G."/>
            <person name="Lu M."/>
            <person name="Kyrpides N."/>
            <person name="Mavromatis K."/>
            <person name="Ivanova N."/>
            <person name="Brettin T."/>
            <person name="Detter J.C."/>
            <person name="Han C."/>
            <person name="Larimer F."/>
            <person name="Land M."/>
            <person name="Hauser L."/>
            <person name="Markowitz V."/>
            <person name="Cheng J.-F."/>
            <person name="Hugenholtz P."/>
            <person name="Woyke T."/>
            <person name="Wu D."/>
            <person name="Spring S."/>
            <person name="Schroeder M."/>
            <person name="Kopitz M."/>
            <person name="Brambilla E."/>
            <person name="Klenk H.-P."/>
            <person name="Eisen J.A."/>
        </authorList>
    </citation>
    <scope>NUCLEOTIDE SEQUENCE</scope>
    <source>
        <strain evidence="5">DSM 3403</strain>
    </source>
</reference>
<dbReference type="InterPro" id="IPR013216">
    <property type="entry name" value="Methyltransf_11"/>
</dbReference>
<dbReference type="GO" id="GO:0032259">
    <property type="term" value="P:methylation"/>
    <property type="evidence" value="ECO:0007669"/>
    <property type="project" value="UniProtKB-KW"/>
</dbReference>
<dbReference type="eggNOG" id="COG0500">
    <property type="taxonomic scope" value="Bacteria"/>
</dbReference>
<dbReference type="AlphaFoldDB" id="H8KVS2"/>
<dbReference type="InterPro" id="IPR051052">
    <property type="entry name" value="Diverse_substrate_MTase"/>
</dbReference>
<dbReference type="PANTHER" id="PTHR44942:SF4">
    <property type="entry name" value="METHYLTRANSFERASE TYPE 11 DOMAIN-CONTAINING PROTEIN"/>
    <property type="match status" value="1"/>
</dbReference>
<sequence>MINNSTKRFSNKVLDYVKYRPDYPPQVIEFLKKQTGLSATYRVADIGSGTGIFTKHLLDLGCEVFAVEPNEPMRLAAEEMLKEYPNMVSVSAPADETTLPDHSVDLIVSAQAFHWFNTAETKKEFQRILKPDSFVALLWNKRIAEADAFSMAYDVLLQQKSTDYKEINHRKLDHTDFSSFFRDGNYTKVTFPNYQFFDESGLIGRASSSSYVPLPDTHEGKVFINELKTIFNQYQQNGEVKFQYSTEVYLGQI</sequence>
<dbReference type="OrthoDB" id="9797252at2"/>
<proteinExistence type="inferred from homology"/>
<dbReference type="RefSeq" id="WP_014679922.1">
    <property type="nucleotide sequence ID" value="NC_017770.1"/>
</dbReference>
<dbReference type="PANTHER" id="PTHR44942">
    <property type="entry name" value="METHYLTRANSF_11 DOMAIN-CONTAINING PROTEIN"/>
    <property type="match status" value="1"/>
</dbReference>
<dbReference type="Proteomes" id="UP000007590">
    <property type="component" value="Chromosome"/>
</dbReference>
<accession>H8KVS2</accession>
<dbReference type="InterPro" id="IPR029063">
    <property type="entry name" value="SAM-dependent_MTases_sf"/>
</dbReference>
<dbReference type="GO" id="GO:0008757">
    <property type="term" value="F:S-adenosylmethionine-dependent methyltransferase activity"/>
    <property type="evidence" value="ECO:0007669"/>
    <property type="project" value="InterPro"/>
</dbReference>
<organism evidence="5 6">
    <name type="scientific">Solitalea canadensis (strain ATCC 29591 / DSM 3403 / JCM 21819 / LMG 8368 / NBRC 15130 / NCIMB 12057 / USAM 9D)</name>
    <name type="common">Flexibacter canadensis</name>
    <dbReference type="NCBI Taxonomy" id="929556"/>
    <lineage>
        <taxon>Bacteria</taxon>
        <taxon>Pseudomonadati</taxon>
        <taxon>Bacteroidota</taxon>
        <taxon>Sphingobacteriia</taxon>
        <taxon>Sphingobacteriales</taxon>
        <taxon>Sphingobacteriaceae</taxon>
        <taxon>Solitalea</taxon>
    </lineage>
</organism>
<keyword evidence="3" id="KW-0808">Transferase</keyword>
<dbReference type="CDD" id="cd02440">
    <property type="entry name" value="AdoMet_MTases"/>
    <property type="match status" value="1"/>
</dbReference>
<dbReference type="KEGG" id="scn:Solca_1628"/>
<evidence type="ECO:0000313" key="5">
    <source>
        <dbReference type="EMBL" id="AFD06695.1"/>
    </source>
</evidence>
<name>H8KVS2_SOLCM</name>
<gene>
    <name evidence="5" type="ordered locus">Solca_1628</name>
</gene>
<protein>
    <submittedName>
        <fullName evidence="5">Methylase involved in ubiquinone/menaquinone biosynthesis</fullName>
    </submittedName>
</protein>
<evidence type="ECO:0000256" key="2">
    <source>
        <dbReference type="ARBA" id="ARBA00022603"/>
    </source>
</evidence>
<keyword evidence="5" id="KW-0830">Ubiquinone</keyword>
<evidence type="ECO:0000259" key="4">
    <source>
        <dbReference type="Pfam" id="PF08241"/>
    </source>
</evidence>
<evidence type="ECO:0000313" key="6">
    <source>
        <dbReference type="Proteomes" id="UP000007590"/>
    </source>
</evidence>
<dbReference type="Pfam" id="PF08241">
    <property type="entry name" value="Methyltransf_11"/>
    <property type="match status" value="1"/>
</dbReference>
<dbReference type="Gene3D" id="3.40.50.150">
    <property type="entry name" value="Vaccinia Virus protein VP39"/>
    <property type="match status" value="1"/>
</dbReference>
<dbReference type="EMBL" id="CP003349">
    <property type="protein sequence ID" value="AFD06695.1"/>
    <property type="molecule type" value="Genomic_DNA"/>
</dbReference>
<feature type="domain" description="Methyltransferase type 11" evidence="4">
    <location>
        <begin position="45"/>
        <end position="136"/>
    </location>
</feature>
<keyword evidence="6" id="KW-1185">Reference proteome</keyword>
<evidence type="ECO:0000256" key="3">
    <source>
        <dbReference type="ARBA" id="ARBA00022679"/>
    </source>
</evidence>
<evidence type="ECO:0000256" key="1">
    <source>
        <dbReference type="ARBA" id="ARBA00008361"/>
    </source>
</evidence>
<dbReference type="HOGENOM" id="CLU_049344_3_3_10"/>
<keyword evidence="2 5" id="KW-0489">Methyltransferase</keyword>
<dbReference type="SUPFAM" id="SSF53335">
    <property type="entry name" value="S-adenosyl-L-methionine-dependent methyltransferases"/>
    <property type="match status" value="1"/>
</dbReference>